<name>A0A5P8W1H8_9NOSO</name>
<dbReference type="KEGG" id="nsh:GXM_03935"/>
<protein>
    <submittedName>
        <fullName evidence="1">Uncharacterized protein</fullName>
    </submittedName>
</protein>
<proteinExistence type="predicted"/>
<evidence type="ECO:0000313" key="1">
    <source>
        <dbReference type="EMBL" id="QFS46454.1"/>
    </source>
</evidence>
<organism evidence="1 2">
    <name type="scientific">Nostoc sphaeroides CCNUC1</name>
    <dbReference type="NCBI Taxonomy" id="2653204"/>
    <lineage>
        <taxon>Bacteria</taxon>
        <taxon>Bacillati</taxon>
        <taxon>Cyanobacteriota</taxon>
        <taxon>Cyanophyceae</taxon>
        <taxon>Nostocales</taxon>
        <taxon>Nostocaceae</taxon>
        <taxon>Nostoc</taxon>
    </lineage>
</organism>
<keyword evidence="2" id="KW-1185">Reference proteome</keyword>
<evidence type="ECO:0000313" key="2">
    <source>
        <dbReference type="Proteomes" id="UP000326678"/>
    </source>
</evidence>
<accession>A0A5P8W1H8</accession>
<gene>
    <name evidence="1" type="ORF">GXM_03935</name>
</gene>
<dbReference type="EMBL" id="CP045226">
    <property type="protein sequence ID" value="QFS46454.1"/>
    <property type="molecule type" value="Genomic_DNA"/>
</dbReference>
<sequence length="38" mass="4520">MNLGFCWVEERNPTPTKSEIVGVSRMFNPTYEYFIFSE</sequence>
<dbReference type="Proteomes" id="UP000326678">
    <property type="component" value="Chromosome Gxm1"/>
</dbReference>
<dbReference type="AlphaFoldDB" id="A0A5P8W1H8"/>
<reference evidence="1 2" key="1">
    <citation type="submission" date="2019-10" db="EMBL/GenBank/DDBJ databases">
        <title>Genomic and transcriptomic insights into the perfect genentic adaptation of a filamentous nitrogen-fixing cyanobacterium to rice fields.</title>
        <authorList>
            <person name="Chen Z."/>
        </authorList>
    </citation>
    <scope>NUCLEOTIDE SEQUENCE [LARGE SCALE GENOMIC DNA]</scope>
    <source>
        <strain evidence="1">CCNUC1</strain>
    </source>
</reference>